<sequence>MASGATLPGTAIEWYMFGALLVVVNIVVLVVTGHTVFQAVAMGLFYGLGLAMVLLFLAVGVTALREKNASD</sequence>
<evidence type="ECO:0000313" key="2">
    <source>
        <dbReference type="EMBL" id="ELY59959.1"/>
    </source>
</evidence>
<evidence type="ECO:0000256" key="1">
    <source>
        <dbReference type="SAM" id="Phobius"/>
    </source>
</evidence>
<dbReference type="Proteomes" id="UP000011602">
    <property type="component" value="Unassembled WGS sequence"/>
</dbReference>
<keyword evidence="3" id="KW-1185">Reference proteome</keyword>
<comment type="caution">
    <text evidence="2">The sequence shown here is derived from an EMBL/GenBank/DDBJ whole genome shotgun (WGS) entry which is preliminary data.</text>
</comment>
<keyword evidence="1" id="KW-1133">Transmembrane helix</keyword>
<dbReference type="OrthoDB" id="206233at2157"/>
<dbReference type="eggNOG" id="ENOG502N5M5">
    <property type="taxonomic scope" value="Archaea"/>
</dbReference>
<keyword evidence="1" id="KW-0472">Membrane</keyword>
<feature type="transmembrane region" description="Helical" evidence="1">
    <location>
        <begin position="12"/>
        <end position="37"/>
    </location>
</feature>
<dbReference type="AlphaFoldDB" id="L9XE14"/>
<organism evidence="2 3">
    <name type="scientific">Natronolimnohabitans innermongolicus JCM 12255</name>
    <dbReference type="NCBI Taxonomy" id="1227499"/>
    <lineage>
        <taxon>Archaea</taxon>
        <taxon>Methanobacteriati</taxon>
        <taxon>Methanobacteriota</taxon>
        <taxon>Stenosarchaea group</taxon>
        <taxon>Halobacteria</taxon>
        <taxon>Halobacteriales</taxon>
        <taxon>Natrialbaceae</taxon>
        <taxon>Natronolimnohabitans</taxon>
    </lineage>
</organism>
<gene>
    <name evidence="2" type="ORF">C493_04483</name>
</gene>
<dbReference type="RefSeq" id="WP_007258204.1">
    <property type="nucleotide sequence ID" value="NZ_AOHZ01000020.1"/>
</dbReference>
<reference evidence="2 3" key="1">
    <citation type="journal article" date="2014" name="PLoS Genet.">
        <title>Phylogenetically driven sequencing of extremely halophilic archaea reveals strategies for static and dynamic osmo-response.</title>
        <authorList>
            <person name="Becker E.A."/>
            <person name="Seitzer P.M."/>
            <person name="Tritt A."/>
            <person name="Larsen D."/>
            <person name="Krusor M."/>
            <person name="Yao A.I."/>
            <person name="Wu D."/>
            <person name="Madern D."/>
            <person name="Eisen J.A."/>
            <person name="Darling A.E."/>
            <person name="Facciotti M.T."/>
        </authorList>
    </citation>
    <scope>NUCLEOTIDE SEQUENCE [LARGE SCALE GENOMIC DNA]</scope>
    <source>
        <strain evidence="2 3">JCM 12255</strain>
    </source>
</reference>
<feature type="transmembrane region" description="Helical" evidence="1">
    <location>
        <begin position="43"/>
        <end position="64"/>
    </location>
</feature>
<proteinExistence type="predicted"/>
<dbReference type="EMBL" id="AOHZ01000020">
    <property type="protein sequence ID" value="ELY59959.1"/>
    <property type="molecule type" value="Genomic_DNA"/>
</dbReference>
<name>L9XE14_9EURY</name>
<keyword evidence="1" id="KW-0812">Transmembrane</keyword>
<accession>L9XE14</accession>
<evidence type="ECO:0000313" key="3">
    <source>
        <dbReference type="Proteomes" id="UP000011602"/>
    </source>
</evidence>
<protein>
    <submittedName>
        <fullName evidence="2">Uncharacterized protein</fullName>
    </submittedName>
</protein>